<proteinExistence type="inferred from homology"/>
<evidence type="ECO:0000313" key="5">
    <source>
        <dbReference type="EMBL" id="TFK55822.1"/>
    </source>
</evidence>
<dbReference type="InterPro" id="IPR038090">
    <property type="entry name" value="Cdt1_C_WH_dom_sf"/>
</dbReference>
<evidence type="ECO:0000256" key="3">
    <source>
        <dbReference type="SAM" id="MobiDB-lite"/>
    </source>
</evidence>
<protein>
    <recommendedName>
        <fullName evidence="4">DNA replication factor Cdt1 C-terminal domain-containing protein</fullName>
    </recommendedName>
</protein>
<evidence type="ECO:0000259" key="4">
    <source>
        <dbReference type="Pfam" id="PF16679"/>
    </source>
</evidence>
<feature type="compositionally biased region" description="Polar residues" evidence="3">
    <location>
        <begin position="343"/>
        <end position="393"/>
    </location>
</feature>
<keyword evidence="2" id="KW-0131">Cell cycle</keyword>
<organism evidence="5 6">
    <name type="scientific">Heliocybe sulcata</name>
    <dbReference type="NCBI Taxonomy" id="5364"/>
    <lineage>
        <taxon>Eukaryota</taxon>
        <taxon>Fungi</taxon>
        <taxon>Dikarya</taxon>
        <taxon>Basidiomycota</taxon>
        <taxon>Agaricomycotina</taxon>
        <taxon>Agaricomycetes</taxon>
        <taxon>Gloeophyllales</taxon>
        <taxon>Gloeophyllaceae</taxon>
        <taxon>Heliocybe</taxon>
    </lineage>
</organism>
<sequence>MSDLYTALRVSPRKKRCPPSDDSDDSVITPKKVRTASLLTPPRTAKRQKQTRSLPPHLSRLYEIHTALQHALSHALATTAVSPSSESGIIYNVLNHLSLTTYTGFSTTFSADDLRRLCWLWEWDGKTPPDMKAKAKTVNDDDDNPFLDKDDLTPSSKDWTRGSMGFVISSCMHLSRGSKKRVPAYGIGIEVEMDIDKDMGGGMAAIARWTAAGEARREQVRAKLLQWVELHADTTPAPSLPLADLPEISTQNKPSTLTQILASASPKSPSSRTLLQTPESPSRSKSPRKSPTKRIGPSLSDDFPVPLLPVIPSSRSIPATPSRSKNTILFPQTPASGSRGRNLATSLLTPRTPSVSPARSTASSVYDSLPSTPRKQTGSDAETVPETPNTSRRQALYERIRQRSLTGSPTKPTSAVGSIQGGSKMTRDQLLKMTQEETRRRCLLGRLGGIAESVWMLFSSPVGSTTSSLSPRKRRALPFAEVSTAALKSSPVPISSAEASDSIELLVKLCPFFLKQFNVGSEEWLEMPAGNMTSTGDVDHEDSILETPSKSKAASASLMASPGRVRRKEESAIEVITRSPRTVKHERGGLREVRERIRRELELLD</sequence>
<feature type="domain" description="DNA replication factor Cdt1 C-terminal" evidence="4">
    <location>
        <begin position="431"/>
        <end position="519"/>
    </location>
</feature>
<dbReference type="EMBL" id="ML213504">
    <property type="protein sequence ID" value="TFK55822.1"/>
    <property type="molecule type" value="Genomic_DNA"/>
</dbReference>
<feature type="compositionally biased region" description="Polar residues" evidence="3">
    <location>
        <begin position="313"/>
        <end position="336"/>
    </location>
</feature>
<gene>
    <name evidence="5" type="ORF">OE88DRAFT_1804615</name>
</gene>
<evidence type="ECO:0000256" key="2">
    <source>
        <dbReference type="ARBA" id="ARBA00023306"/>
    </source>
</evidence>
<keyword evidence="6" id="KW-1185">Reference proteome</keyword>
<dbReference type="OrthoDB" id="3366139at2759"/>
<dbReference type="Gene3D" id="1.10.10.1420">
    <property type="entry name" value="DNA replication factor Cdt1, C-terminal WH domain"/>
    <property type="match status" value="1"/>
</dbReference>
<evidence type="ECO:0000313" key="6">
    <source>
        <dbReference type="Proteomes" id="UP000305948"/>
    </source>
</evidence>
<name>A0A5C3NEQ5_9AGAM</name>
<accession>A0A5C3NEQ5</accession>
<evidence type="ECO:0000256" key="1">
    <source>
        <dbReference type="ARBA" id="ARBA00008356"/>
    </source>
</evidence>
<feature type="compositionally biased region" description="Polar residues" evidence="3">
    <location>
        <begin position="262"/>
        <end position="279"/>
    </location>
</feature>
<reference evidence="5 6" key="1">
    <citation type="journal article" date="2019" name="Nat. Ecol. Evol.">
        <title>Megaphylogeny resolves global patterns of mushroom evolution.</title>
        <authorList>
            <person name="Varga T."/>
            <person name="Krizsan K."/>
            <person name="Foldi C."/>
            <person name="Dima B."/>
            <person name="Sanchez-Garcia M."/>
            <person name="Sanchez-Ramirez S."/>
            <person name="Szollosi G.J."/>
            <person name="Szarkandi J.G."/>
            <person name="Papp V."/>
            <person name="Albert L."/>
            <person name="Andreopoulos W."/>
            <person name="Angelini C."/>
            <person name="Antonin V."/>
            <person name="Barry K.W."/>
            <person name="Bougher N.L."/>
            <person name="Buchanan P."/>
            <person name="Buyck B."/>
            <person name="Bense V."/>
            <person name="Catcheside P."/>
            <person name="Chovatia M."/>
            <person name="Cooper J."/>
            <person name="Damon W."/>
            <person name="Desjardin D."/>
            <person name="Finy P."/>
            <person name="Geml J."/>
            <person name="Haridas S."/>
            <person name="Hughes K."/>
            <person name="Justo A."/>
            <person name="Karasinski D."/>
            <person name="Kautmanova I."/>
            <person name="Kiss B."/>
            <person name="Kocsube S."/>
            <person name="Kotiranta H."/>
            <person name="LaButti K.M."/>
            <person name="Lechner B.E."/>
            <person name="Liimatainen K."/>
            <person name="Lipzen A."/>
            <person name="Lukacs Z."/>
            <person name="Mihaltcheva S."/>
            <person name="Morgado L.N."/>
            <person name="Niskanen T."/>
            <person name="Noordeloos M.E."/>
            <person name="Ohm R.A."/>
            <person name="Ortiz-Santana B."/>
            <person name="Ovrebo C."/>
            <person name="Racz N."/>
            <person name="Riley R."/>
            <person name="Savchenko A."/>
            <person name="Shiryaev A."/>
            <person name="Soop K."/>
            <person name="Spirin V."/>
            <person name="Szebenyi C."/>
            <person name="Tomsovsky M."/>
            <person name="Tulloss R.E."/>
            <person name="Uehling J."/>
            <person name="Grigoriev I.V."/>
            <person name="Vagvolgyi C."/>
            <person name="Papp T."/>
            <person name="Martin F.M."/>
            <person name="Miettinen O."/>
            <person name="Hibbett D.S."/>
            <person name="Nagy L.G."/>
        </authorList>
    </citation>
    <scope>NUCLEOTIDE SEQUENCE [LARGE SCALE GENOMIC DNA]</scope>
    <source>
        <strain evidence="5 6">OMC1185</strain>
    </source>
</reference>
<dbReference type="AlphaFoldDB" id="A0A5C3NEQ5"/>
<dbReference type="Proteomes" id="UP000305948">
    <property type="component" value="Unassembled WGS sequence"/>
</dbReference>
<dbReference type="Pfam" id="PF16679">
    <property type="entry name" value="CDT1_C"/>
    <property type="match status" value="1"/>
</dbReference>
<feature type="region of interest" description="Disordered" evidence="3">
    <location>
        <begin position="1"/>
        <end position="55"/>
    </location>
</feature>
<dbReference type="InterPro" id="IPR032054">
    <property type="entry name" value="Cdt1_C"/>
</dbReference>
<comment type="similarity">
    <text evidence="1">Belongs to the Cdt1 family.</text>
</comment>
<feature type="region of interest" description="Disordered" evidence="3">
    <location>
        <begin position="262"/>
        <end position="395"/>
    </location>
</feature>